<comment type="caution">
    <text evidence="1">The sequence shown here is derived from an EMBL/GenBank/DDBJ whole genome shotgun (WGS) entry which is preliminary data.</text>
</comment>
<evidence type="ECO:0000313" key="1">
    <source>
        <dbReference type="EMBL" id="MBP1081281.1"/>
    </source>
</evidence>
<sequence>MSVLIEYDMSEGMHCFALYLKGKTGEIPARTRHCK</sequence>
<keyword evidence="2" id="KW-1185">Reference proteome</keyword>
<accession>A0ABS4CVY0</accession>
<protein>
    <submittedName>
        <fullName evidence="1">Uncharacterized protein</fullName>
    </submittedName>
</protein>
<name>A0ABS4CVY0_9BACI</name>
<proteinExistence type="predicted"/>
<reference evidence="1 2" key="1">
    <citation type="submission" date="2021-01" db="EMBL/GenBank/DDBJ databases">
        <title>Genomic Encyclopedia of Type Strains, Phase IV (KMG-IV): sequencing the most valuable type-strain genomes for metagenomic binning, comparative biology and taxonomic classification.</title>
        <authorList>
            <person name="Goeker M."/>
        </authorList>
    </citation>
    <scope>NUCLEOTIDE SEQUENCE [LARGE SCALE GENOMIC DNA]</scope>
    <source>
        <strain evidence="1 2">DSM 103394</strain>
    </source>
</reference>
<organism evidence="1 2">
    <name type="scientific">Bacillus capparidis</name>
    <dbReference type="NCBI Taxonomy" id="1840411"/>
    <lineage>
        <taxon>Bacteria</taxon>
        <taxon>Bacillati</taxon>
        <taxon>Bacillota</taxon>
        <taxon>Bacilli</taxon>
        <taxon>Bacillales</taxon>
        <taxon>Bacillaceae</taxon>
        <taxon>Bacillus</taxon>
    </lineage>
</organism>
<evidence type="ECO:0000313" key="2">
    <source>
        <dbReference type="Proteomes" id="UP000674416"/>
    </source>
</evidence>
<dbReference type="Proteomes" id="UP000674416">
    <property type="component" value="Unassembled WGS sequence"/>
</dbReference>
<gene>
    <name evidence="1" type="ORF">JOC74_001774</name>
</gene>
<dbReference type="EMBL" id="JAFDST010000002">
    <property type="protein sequence ID" value="MBP1081281.1"/>
    <property type="molecule type" value="Genomic_DNA"/>
</dbReference>